<dbReference type="InterPro" id="IPR000524">
    <property type="entry name" value="Tscrpt_reg_HTH_GntR"/>
</dbReference>
<dbReference type="InterPro" id="IPR036390">
    <property type="entry name" value="WH_DNA-bd_sf"/>
</dbReference>
<dbReference type="Gene3D" id="3.40.1410.10">
    <property type="entry name" value="Chorismate lyase-like"/>
    <property type="match status" value="1"/>
</dbReference>
<keyword evidence="1" id="KW-0805">Transcription regulation</keyword>
<keyword evidence="3" id="KW-0804">Transcription</keyword>
<evidence type="ECO:0000259" key="5">
    <source>
        <dbReference type="PROSITE" id="PS50949"/>
    </source>
</evidence>
<dbReference type="PROSITE" id="PS50949">
    <property type="entry name" value="HTH_GNTR"/>
    <property type="match status" value="1"/>
</dbReference>
<name>A0A7J5B0Q1_9MICO</name>
<dbReference type="InterPro" id="IPR028978">
    <property type="entry name" value="Chorismate_lyase_/UTRA_dom_sf"/>
</dbReference>
<reference evidence="6 7" key="1">
    <citation type="submission" date="2019-09" db="EMBL/GenBank/DDBJ databases">
        <title>Phylogeny of genus Pseudoclavibacter and closely related genus.</title>
        <authorList>
            <person name="Li Y."/>
        </authorList>
    </citation>
    <scope>NUCLEOTIDE SEQUENCE [LARGE SCALE GENOMIC DNA]</scope>
    <source>
        <strain evidence="6 7">THG-MD12</strain>
    </source>
</reference>
<dbReference type="Gene3D" id="1.10.10.10">
    <property type="entry name" value="Winged helix-like DNA-binding domain superfamily/Winged helix DNA-binding domain"/>
    <property type="match status" value="1"/>
</dbReference>
<accession>A0A7J5B0Q1</accession>
<protein>
    <submittedName>
        <fullName evidence="6">GntR family transcriptional regulator</fullName>
    </submittedName>
</protein>
<feature type="compositionally biased region" description="Basic and acidic residues" evidence="4">
    <location>
        <begin position="28"/>
        <end position="37"/>
    </location>
</feature>
<gene>
    <name evidence="6" type="ORF">F8O03_09715</name>
</gene>
<keyword evidence="2" id="KW-0238">DNA-binding</keyword>
<dbReference type="InterPro" id="IPR050679">
    <property type="entry name" value="Bact_HTH_transcr_reg"/>
</dbReference>
<evidence type="ECO:0000256" key="3">
    <source>
        <dbReference type="ARBA" id="ARBA00023163"/>
    </source>
</evidence>
<evidence type="ECO:0000313" key="6">
    <source>
        <dbReference type="EMBL" id="KAB1637498.1"/>
    </source>
</evidence>
<feature type="domain" description="HTH gntR-type" evidence="5">
    <location>
        <begin position="49"/>
        <end position="117"/>
    </location>
</feature>
<keyword evidence="7" id="KW-1185">Reference proteome</keyword>
<dbReference type="InterPro" id="IPR036388">
    <property type="entry name" value="WH-like_DNA-bd_sf"/>
</dbReference>
<dbReference type="SUPFAM" id="SSF46785">
    <property type="entry name" value="Winged helix' DNA-binding domain"/>
    <property type="match status" value="1"/>
</dbReference>
<dbReference type="InterPro" id="IPR011663">
    <property type="entry name" value="UTRA"/>
</dbReference>
<dbReference type="GO" id="GO:0045892">
    <property type="term" value="P:negative regulation of DNA-templated transcription"/>
    <property type="evidence" value="ECO:0007669"/>
    <property type="project" value="TreeGrafter"/>
</dbReference>
<dbReference type="AlphaFoldDB" id="A0A7J5B0Q1"/>
<proteinExistence type="predicted"/>
<dbReference type="EMBL" id="WBJX01000003">
    <property type="protein sequence ID" value="KAB1637498.1"/>
    <property type="molecule type" value="Genomic_DNA"/>
</dbReference>
<dbReference type="SUPFAM" id="SSF64288">
    <property type="entry name" value="Chorismate lyase-like"/>
    <property type="match status" value="1"/>
</dbReference>
<dbReference type="GO" id="GO:0003700">
    <property type="term" value="F:DNA-binding transcription factor activity"/>
    <property type="evidence" value="ECO:0007669"/>
    <property type="project" value="InterPro"/>
</dbReference>
<feature type="region of interest" description="Disordered" evidence="4">
    <location>
        <begin position="18"/>
        <end position="37"/>
    </location>
</feature>
<evidence type="ECO:0000256" key="4">
    <source>
        <dbReference type="SAM" id="MobiDB-lite"/>
    </source>
</evidence>
<dbReference type="SMART" id="SM00866">
    <property type="entry name" value="UTRA"/>
    <property type="match status" value="1"/>
</dbReference>
<dbReference type="Pfam" id="PF07702">
    <property type="entry name" value="UTRA"/>
    <property type="match status" value="1"/>
</dbReference>
<dbReference type="PANTHER" id="PTHR44846:SF1">
    <property type="entry name" value="MANNOSYL-D-GLYCERATE TRANSPORT_METABOLISM SYSTEM REPRESSOR MNGR-RELATED"/>
    <property type="match status" value="1"/>
</dbReference>
<dbReference type="PANTHER" id="PTHR44846">
    <property type="entry name" value="MANNOSYL-D-GLYCERATE TRANSPORT/METABOLISM SYSTEM REPRESSOR MNGR-RELATED"/>
    <property type="match status" value="1"/>
</dbReference>
<dbReference type="SMART" id="SM00345">
    <property type="entry name" value="HTH_GNTR"/>
    <property type="match status" value="1"/>
</dbReference>
<sequence length="286" mass="31442">MHPAPFVGSLSALPEAANGRQVTYRRTRGGDREPDDRARVRTRWDTCDMARVSGSTALQGVRALAASLSPGELLPSERTLAAELGVARMTVRAAIDVLEREGLVRTKRGIGTEKLAPPVSLQVRLRSFASAVREHGMHAETQVLSFVRSTDRPAEVDEHLQLPPDAETIHLRRLRLGDDRPLALEDEWLPAALVPQLNEETAKGSLYEMLETLDLLPTEGVEVVTATLPSPEEIEVLGIAASYPVLRLTRAAIARGLPMSYSRATFPADRFELTFPLQERLTLPFS</sequence>
<organism evidence="6 7">
    <name type="scientific">Pseudoclavibacter terrae</name>
    <dbReference type="NCBI Taxonomy" id="1530195"/>
    <lineage>
        <taxon>Bacteria</taxon>
        <taxon>Bacillati</taxon>
        <taxon>Actinomycetota</taxon>
        <taxon>Actinomycetes</taxon>
        <taxon>Micrococcales</taxon>
        <taxon>Microbacteriaceae</taxon>
        <taxon>Pseudoclavibacter</taxon>
    </lineage>
</organism>
<dbReference type="GO" id="GO:0003677">
    <property type="term" value="F:DNA binding"/>
    <property type="evidence" value="ECO:0007669"/>
    <property type="project" value="UniProtKB-KW"/>
</dbReference>
<dbReference type="Pfam" id="PF00392">
    <property type="entry name" value="GntR"/>
    <property type="match status" value="1"/>
</dbReference>
<dbReference type="PRINTS" id="PR00035">
    <property type="entry name" value="HTHGNTR"/>
</dbReference>
<comment type="caution">
    <text evidence="6">The sequence shown here is derived from an EMBL/GenBank/DDBJ whole genome shotgun (WGS) entry which is preliminary data.</text>
</comment>
<dbReference type="CDD" id="cd07377">
    <property type="entry name" value="WHTH_GntR"/>
    <property type="match status" value="1"/>
</dbReference>
<evidence type="ECO:0000313" key="7">
    <source>
        <dbReference type="Proteomes" id="UP000490386"/>
    </source>
</evidence>
<dbReference type="Proteomes" id="UP000490386">
    <property type="component" value="Unassembled WGS sequence"/>
</dbReference>
<evidence type="ECO:0000256" key="1">
    <source>
        <dbReference type="ARBA" id="ARBA00023015"/>
    </source>
</evidence>
<dbReference type="OrthoDB" id="3172099at2"/>
<evidence type="ECO:0000256" key="2">
    <source>
        <dbReference type="ARBA" id="ARBA00023125"/>
    </source>
</evidence>